<evidence type="ECO:0000313" key="10">
    <source>
        <dbReference type="Proteomes" id="UP000245383"/>
    </source>
</evidence>
<name>A0A2T9Y9Q1_9FUNG</name>
<organism evidence="9 10">
    <name type="scientific">Smittium simulii</name>
    <dbReference type="NCBI Taxonomy" id="133385"/>
    <lineage>
        <taxon>Eukaryota</taxon>
        <taxon>Fungi</taxon>
        <taxon>Fungi incertae sedis</taxon>
        <taxon>Zoopagomycota</taxon>
        <taxon>Kickxellomycotina</taxon>
        <taxon>Harpellomycetes</taxon>
        <taxon>Harpellales</taxon>
        <taxon>Legeriomycetaceae</taxon>
        <taxon>Smittium</taxon>
    </lineage>
</organism>
<dbReference type="Gene3D" id="2.40.320.10">
    <property type="entry name" value="Hypothetical Protein Pfu-838710-001"/>
    <property type="match status" value="1"/>
</dbReference>
<reference evidence="9 10" key="1">
    <citation type="journal article" date="2018" name="MBio">
        <title>Comparative Genomics Reveals the Core Gene Toolbox for the Fungus-Insect Symbiosis.</title>
        <authorList>
            <person name="Wang Y."/>
            <person name="Stata M."/>
            <person name="Wang W."/>
            <person name="Stajich J.E."/>
            <person name="White M.M."/>
            <person name="Moncalvo J.M."/>
        </authorList>
    </citation>
    <scope>NUCLEOTIDE SEQUENCE [LARGE SCALE GENOMIC DNA]</scope>
    <source>
        <strain evidence="9 10">SWE-8-4</strain>
    </source>
</reference>
<dbReference type="OrthoDB" id="5348092at2759"/>
<sequence>MSGYKGYSSSQTSSSTKYECSLHGSVSSESVWLLKDRLDAICGGTEAGKKRLERHELFKPIVETPFGPLRKNDALLFLRTQYSMSDPEQPQIERISLIQYGSPETRTNRAATIRPISSSTIYSGDGHELLQNLQYEKFSDHLRNGFWYFFENTASISLYQIYKNDGNCEIFGPEESLVSSDAWVIEVSIITENQDTVAKAVEMLQRIKLFLKGTAELVVLGHLYTQTKVPYSLPG</sequence>
<comment type="subcellular location">
    <subcellularLocation>
        <location evidence="1 8">Nucleus</location>
    </subcellularLocation>
</comment>
<dbReference type="GO" id="GO:0006357">
    <property type="term" value="P:regulation of transcription by RNA polymerase II"/>
    <property type="evidence" value="ECO:0007669"/>
    <property type="project" value="InterPro"/>
</dbReference>
<evidence type="ECO:0000256" key="1">
    <source>
        <dbReference type="ARBA" id="ARBA00004123"/>
    </source>
</evidence>
<keyword evidence="4 8" id="KW-0805">Transcription regulation</keyword>
<dbReference type="InterPro" id="IPR019095">
    <property type="entry name" value="Mediator_Med18"/>
</dbReference>
<comment type="caution">
    <text evidence="9">The sequence shown here is derived from an EMBL/GenBank/DDBJ whole genome shotgun (WGS) entry which is preliminary data.</text>
</comment>
<keyword evidence="8" id="KW-0010">Activator</keyword>
<evidence type="ECO:0000313" key="9">
    <source>
        <dbReference type="EMBL" id="PVU89063.1"/>
    </source>
</evidence>
<dbReference type="STRING" id="133385.A0A2T9Y9Q1"/>
<keyword evidence="6 8" id="KW-0539">Nucleus</keyword>
<evidence type="ECO:0000256" key="5">
    <source>
        <dbReference type="ARBA" id="ARBA00023163"/>
    </source>
</evidence>
<keyword evidence="10" id="KW-1185">Reference proteome</keyword>
<protein>
    <recommendedName>
        <fullName evidence="3 8">Mediator of RNA polymerase II transcription subunit 18</fullName>
    </recommendedName>
    <alternativeName>
        <fullName evidence="7 8">Mediator complex subunit 18</fullName>
    </alternativeName>
</protein>
<evidence type="ECO:0000256" key="2">
    <source>
        <dbReference type="ARBA" id="ARBA00009814"/>
    </source>
</evidence>
<evidence type="ECO:0000256" key="7">
    <source>
        <dbReference type="ARBA" id="ARBA00032012"/>
    </source>
</evidence>
<evidence type="ECO:0000256" key="8">
    <source>
        <dbReference type="RuleBase" id="RU364150"/>
    </source>
</evidence>
<dbReference type="Proteomes" id="UP000245383">
    <property type="component" value="Unassembled WGS sequence"/>
</dbReference>
<gene>
    <name evidence="8" type="primary">MED18</name>
    <name evidence="9" type="ORF">BB561_005573</name>
</gene>
<dbReference type="PANTHER" id="PTHR13321">
    <property type="entry name" value="MEDIATOR OF RNA POLYMERASE II TRANSCRIPTION, SUBUNIT 18"/>
    <property type="match status" value="1"/>
</dbReference>
<dbReference type="Pfam" id="PF09637">
    <property type="entry name" value="Med18"/>
    <property type="match status" value="1"/>
</dbReference>
<accession>A0A2T9Y9Q1</accession>
<dbReference type="GO" id="GO:0016592">
    <property type="term" value="C:mediator complex"/>
    <property type="evidence" value="ECO:0007669"/>
    <property type="project" value="InterPro"/>
</dbReference>
<dbReference type="EMBL" id="MBFR01000342">
    <property type="protein sequence ID" value="PVU89063.1"/>
    <property type="molecule type" value="Genomic_DNA"/>
</dbReference>
<evidence type="ECO:0000256" key="4">
    <source>
        <dbReference type="ARBA" id="ARBA00023015"/>
    </source>
</evidence>
<comment type="similarity">
    <text evidence="2 8">Belongs to the Mediator complex subunit 18 family.</text>
</comment>
<evidence type="ECO:0000256" key="6">
    <source>
        <dbReference type="ARBA" id="ARBA00023242"/>
    </source>
</evidence>
<evidence type="ECO:0000256" key="3">
    <source>
        <dbReference type="ARBA" id="ARBA00019612"/>
    </source>
</evidence>
<comment type="function">
    <text evidence="8">Component of the Mediator complex, a coactivator involved in the regulated transcription of nearly all RNA polymerase II-dependent genes. Mediator functions as a bridge to convey information from gene-specific regulatory proteins to the basal RNA polymerase II transcription machinery. Mediator is recruited to promoters by direct interactions with regulatory proteins and serves as a scaffold for the assembly of a functional preinitiation complex with RNA polymerase II and the general transcription factors.</text>
</comment>
<comment type="subunit">
    <text evidence="8">Component of the Mediator complex.</text>
</comment>
<dbReference type="GO" id="GO:0006369">
    <property type="term" value="P:termination of RNA polymerase II transcription"/>
    <property type="evidence" value="ECO:0007669"/>
    <property type="project" value="TreeGrafter"/>
</dbReference>
<dbReference type="GO" id="GO:0070847">
    <property type="term" value="C:core mediator complex"/>
    <property type="evidence" value="ECO:0007669"/>
    <property type="project" value="TreeGrafter"/>
</dbReference>
<keyword evidence="5 8" id="KW-0804">Transcription</keyword>
<dbReference type="GO" id="GO:0003712">
    <property type="term" value="F:transcription coregulator activity"/>
    <property type="evidence" value="ECO:0007669"/>
    <property type="project" value="InterPro"/>
</dbReference>
<dbReference type="PANTHER" id="PTHR13321:SF2">
    <property type="entry name" value="MEDIATOR OF RNA POLYMERASE II TRANSCRIPTION SUBUNIT 18"/>
    <property type="match status" value="1"/>
</dbReference>
<proteinExistence type="inferred from homology"/>
<dbReference type="AlphaFoldDB" id="A0A2T9Y9Q1"/>